<dbReference type="Proteomes" id="UP000295711">
    <property type="component" value="Unassembled WGS sequence"/>
</dbReference>
<gene>
    <name evidence="1" type="ORF">EV212_102261</name>
</gene>
<accession>A0A4R2LI52</accession>
<name>A0A4R2LI52_9FIRM</name>
<reference evidence="1 2" key="1">
    <citation type="submission" date="2019-03" db="EMBL/GenBank/DDBJ databases">
        <title>Genomic Encyclopedia of Type Strains, Phase IV (KMG-IV): sequencing the most valuable type-strain genomes for metagenomic binning, comparative biology and taxonomic classification.</title>
        <authorList>
            <person name="Goeker M."/>
        </authorList>
    </citation>
    <scope>NUCLEOTIDE SEQUENCE [LARGE SCALE GENOMIC DNA]</scope>
    <source>
        <strain evidence="1 2">DSM 28559</strain>
    </source>
</reference>
<comment type="caution">
    <text evidence="1">The sequence shown here is derived from an EMBL/GenBank/DDBJ whole genome shotgun (WGS) entry which is preliminary data.</text>
</comment>
<evidence type="ECO:0000313" key="2">
    <source>
        <dbReference type="Proteomes" id="UP000295711"/>
    </source>
</evidence>
<dbReference type="EMBL" id="SLXA01000002">
    <property type="protein sequence ID" value="TCO85943.1"/>
    <property type="molecule type" value="Genomic_DNA"/>
</dbReference>
<keyword evidence="2" id="KW-1185">Reference proteome</keyword>
<evidence type="ECO:0000313" key="1">
    <source>
        <dbReference type="EMBL" id="TCO85943.1"/>
    </source>
</evidence>
<proteinExistence type="predicted"/>
<sequence length="89" mass="9924">MTCGESIGNAGEYIKNLCMKKGFHYMGCAEVVMPENKVSAVGKFSTSLVNRIFYPAFVHAKKFYTTNACIGCGKYLRMSGSGHRIWQKE</sequence>
<dbReference type="AlphaFoldDB" id="A0A4R2LI52"/>
<organism evidence="1 2">
    <name type="scientific">Frisingicoccus caecimuris</name>
    <dbReference type="NCBI Taxonomy" id="1796636"/>
    <lineage>
        <taxon>Bacteria</taxon>
        <taxon>Bacillati</taxon>
        <taxon>Bacillota</taxon>
        <taxon>Clostridia</taxon>
        <taxon>Lachnospirales</taxon>
        <taxon>Lachnospiraceae</taxon>
        <taxon>Frisingicoccus</taxon>
    </lineage>
</organism>
<protein>
    <submittedName>
        <fullName evidence="1">Uncharacterized protein</fullName>
    </submittedName>
</protein>